<dbReference type="SUPFAM" id="SSF56112">
    <property type="entry name" value="Protein kinase-like (PK-like)"/>
    <property type="match status" value="1"/>
</dbReference>
<evidence type="ECO:0000256" key="1">
    <source>
        <dbReference type="ARBA" id="ARBA00012513"/>
    </source>
</evidence>
<keyword evidence="12" id="KW-1185">Reference proteome</keyword>
<dbReference type="EMBL" id="SOFG01000004">
    <property type="protein sequence ID" value="TFB90786.1"/>
    <property type="molecule type" value="Genomic_DNA"/>
</dbReference>
<gene>
    <name evidence="11" type="ORF">E3O44_04240</name>
</gene>
<evidence type="ECO:0000256" key="3">
    <source>
        <dbReference type="ARBA" id="ARBA00022679"/>
    </source>
</evidence>
<dbReference type="InterPro" id="IPR000719">
    <property type="entry name" value="Prot_kinase_dom"/>
</dbReference>
<comment type="caution">
    <text evidence="11">The sequence shown here is derived from an EMBL/GenBank/DDBJ whole genome shotgun (WGS) entry which is preliminary data.</text>
</comment>
<dbReference type="PROSITE" id="PS00108">
    <property type="entry name" value="PROTEIN_KINASE_ST"/>
    <property type="match status" value="1"/>
</dbReference>
<keyword evidence="9" id="KW-1133">Transmembrane helix</keyword>
<dbReference type="PROSITE" id="PS50011">
    <property type="entry name" value="PROTEIN_KINASE_DOM"/>
    <property type="match status" value="1"/>
</dbReference>
<evidence type="ECO:0000256" key="9">
    <source>
        <dbReference type="SAM" id="Phobius"/>
    </source>
</evidence>
<dbReference type="CDD" id="cd14014">
    <property type="entry name" value="STKc_PknB_like"/>
    <property type="match status" value="1"/>
</dbReference>
<evidence type="ECO:0000259" key="10">
    <source>
        <dbReference type="PROSITE" id="PS50011"/>
    </source>
</evidence>
<keyword evidence="4 7" id="KW-0547">Nucleotide-binding</keyword>
<evidence type="ECO:0000313" key="12">
    <source>
        <dbReference type="Proteomes" id="UP000297608"/>
    </source>
</evidence>
<dbReference type="InterPro" id="IPR011009">
    <property type="entry name" value="Kinase-like_dom_sf"/>
</dbReference>
<dbReference type="GO" id="GO:0004674">
    <property type="term" value="F:protein serine/threonine kinase activity"/>
    <property type="evidence" value="ECO:0007669"/>
    <property type="project" value="UniProtKB-KW"/>
</dbReference>
<dbReference type="Proteomes" id="UP000297608">
    <property type="component" value="Unassembled WGS sequence"/>
</dbReference>
<feature type="binding site" evidence="7">
    <location>
        <position position="69"/>
    </location>
    <ligand>
        <name>ATP</name>
        <dbReference type="ChEBI" id="CHEBI:30616"/>
    </ligand>
</feature>
<dbReference type="SMART" id="SM00220">
    <property type="entry name" value="S_TKc"/>
    <property type="match status" value="1"/>
</dbReference>
<sequence length="485" mass="49488">MRDVVCLGTEPERSLLLPSPSSGSARQLDGLIGVSLADRFRIDRLIGTGGMAVVYEATDLALGRTVAVKLFRLDTADDAGPERQSGEVAVLASLNHFALVTLFDAGTAIVDGTARTFIVMELVDGTDLRTRIAAGPLPRSEVATIGADLAEALHYVHERGIIHRDIKPANVLLAPSGFPGRAAHAKLADFGIARLVDATRLTATGSFLGTAGYLSPEQALGTTIGAPSDVYSLGLVLLECLTGERAYPGTAIESAMARLQRDPEVPVAFGPAWAAVLGGMTQREPGARFSPADAAVRLRLLAQSEAADTANAPTSASAPADAPTRAYAPADAPTRGFLAPGAPTRALDPAQESAVTRAFAPADAPTLFLPGEPSGSATDRSGGGSTAETVAFGAGTPGRATEAPAASVRAPRATAWPRVLTGRTGLAVLLVAAAALITIIVLGVTLRPAAQADAPAGSSTSAPAYPDVAGTLGDHLRQLQESVAP</sequence>
<dbReference type="EC" id="2.7.11.1" evidence="1"/>
<keyword evidence="2 11" id="KW-0723">Serine/threonine-protein kinase</keyword>
<evidence type="ECO:0000256" key="7">
    <source>
        <dbReference type="PROSITE-ProRule" id="PRU10141"/>
    </source>
</evidence>
<dbReference type="InterPro" id="IPR017441">
    <property type="entry name" value="Protein_kinase_ATP_BS"/>
</dbReference>
<reference evidence="11 12" key="1">
    <citation type="submission" date="2019-03" db="EMBL/GenBank/DDBJ databases">
        <title>Genomics of glacier-inhabiting Cryobacterium strains.</title>
        <authorList>
            <person name="Liu Q."/>
            <person name="Xin Y.-H."/>
        </authorList>
    </citation>
    <scope>NUCLEOTIDE SEQUENCE [LARGE SCALE GENOMIC DNA]</scope>
    <source>
        <strain evidence="11 12">MDB2-B</strain>
    </source>
</reference>
<protein>
    <recommendedName>
        <fullName evidence="1">non-specific serine/threonine protein kinase</fullName>
        <ecNumber evidence="1">2.7.11.1</ecNumber>
    </recommendedName>
</protein>
<feature type="transmembrane region" description="Helical" evidence="9">
    <location>
        <begin position="426"/>
        <end position="446"/>
    </location>
</feature>
<keyword evidence="9" id="KW-0472">Membrane</keyword>
<evidence type="ECO:0000313" key="11">
    <source>
        <dbReference type="EMBL" id="TFB90786.1"/>
    </source>
</evidence>
<keyword evidence="6 7" id="KW-0067">ATP-binding</keyword>
<dbReference type="PANTHER" id="PTHR43289:SF6">
    <property type="entry name" value="SERINE_THREONINE-PROTEIN KINASE NEKL-3"/>
    <property type="match status" value="1"/>
</dbReference>
<dbReference type="InterPro" id="IPR008271">
    <property type="entry name" value="Ser/Thr_kinase_AS"/>
</dbReference>
<feature type="compositionally biased region" description="Low complexity" evidence="8">
    <location>
        <begin position="306"/>
        <end position="334"/>
    </location>
</feature>
<feature type="region of interest" description="Disordered" evidence="8">
    <location>
        <begin position="306"/>
        <end position="406"/>
    </location>
</feature>
<evidence type="ECO:0000256" key="4">
    <source>
        <dbReference type="ARBA" id="ARBA00022741"/>
    </source>
</evidence>
<proteinExistence type="predicted"/>
<evidence type="ECO:0000256" key="8">
    <source>
        <dbReference type="SAM" id="MobiDB-lite"/>
    </source>
</evidence>
<evidence type="ECO:0000256" key="2">
    <source>
        <dbReference type="ARBA" id="ARBA00022527"/>
    </source>
</evidence>
<dbReference type="PROSITE" id="PS00107">
    <property type="entry name" value="PROTEIN_KINASE_ATP"/>
    <property type="match status" value="1"/>
</dbReference>
<evidence type="ECO:0000256" key="5">
    <source>
        <dbReference type="ARBA" id="ARBA00022777"/>
    </source>
</evidence>
<dbReference type="PANTHER" id="PTHR43289">
    <property type="entry name" value="MITOGEN-ACTIVATED PROTEIN KINASE KINASE KINASE 20-RELATED"/>
    <property type="match status" value="1"/>
</dbReference>
<keyword evidence="3" id="KW-0808">Transferase</keyword>
<name>A0ABY2IGV2_9MICO</name>
<dbReference type="Gene3D" id="1.10.510.10">
    <property type="entry name" value="Transferase(Phosphotransferase) domain 1"/>
    <property type="match status" value="1"/>
</dbReference>
<dbReference type="Gene3D" id="3.30.200.20">
    <property type="entry name" value="Phosphorylase Kinase, domain 1"/>
    <property type="match status" value="1"/>
</dbReference>
<keyword evidence="9" id="KW-0812">Transmembrane</keyword>
<accession>A0ABY2IGV2</accession>
<keyword evidence="5 11" id="KW-0418">Kinase</keyword>
<evidence type="ECO:0000256" key="6">
    <source>
        <dbReference type="ARBA" id="ARBA00022840"/>
    </source>
</evidence>
<dbReference type="Pfam" id="PF00069">
    <property type="entry name" value="Pkinase"/>
    <property type="match status" value="1"/>
</dbReference>
<feature type="domain" description="Protein kinase" evidence="10">
    <location>
        <begin position="40"/>
        <end position="301"/>
    </location>
</feature>
<organism evidence="11 12">
    <name type="scientific">Cryobacterium algoricola</name>
    <dbReference type="NCBI Taxonomy" id="1259183"/>
    <lineage>
        <taxon>Bacteria</taxon>
        <taxon>Bacillati</taxon>
        <taxon>Actinomycetota</taxon>
        <taxon>Actinomycetes</taxon>
        <taxon>Micrococcales</taxon>
        <taxon>Microbacteriaceae</taxon>
        <taxon>Cryobacterium</taxon>
    </lineage>
</organism>